<feature type="transmembrane region" description="Helical" evidence="13">
    <location>
        <begin position="106"/>
        <end position="131"/>
    </location>
</feature>
<organism evidence="15">
    <name type="scientific">marine metagenome</name>
    <dbReference type="NCBI Taxonomy" id="408172"/>
    <lineage>
        <taxon>unclassified sequences</taxon>
        <taxon>metagenomes</taxon>
        <taxon>ecological metagenomes</taxon>
    </lineage>
</organism>
<keyword evidence="4" id="KW-1003">Cell membrane</keyword>
<dbReference type="AlphaFoldDB" id="A0A381YUM2"/>
<keyword evidence="7" id="KW-0479">Metal-binding</keyword>
<accession>A0A381YUM2</accession>
<dbReference type="PANTHER" id="PTHR35864:SF1">
    <property type="entry name" value="ZINC METALLOPROTEASE YWHC-RELATED"/>
    <property type="match status" value="1"/>
</dbReference>
<dbReference type="InterPro" id="IPR052348">
    <property type="entry name" value="Metallopeptidase_M50B"/>
</dbReference>
<evidence type="ECO:0000313" key="15">
    <source>
        <dbReference type="EMBL" id="SVA80177.1"/>
    </source>
</evidence>
<comment type="similarity">
    <text evidence="3">Belongs to the peptidase M50B family.</text>
</comment>
<feature type="transmembrane region" description="Helical" evidence="13">
    <location>
        <begin position="188"/>
        <end position="206"/>
    </location>
</feature>
<dbReference type="InterPro" id="IPR008915">
    <property type="entry name" value="Peptidase_M50"/>
</dbReference>
<feature type="transmembrane region" description="Helical" evidence="13">
    <location>
        <begin position="65"/>
        <end position="86"/>
    </location>
</feature>
<dbReference type="CDD" id="cd06158">
    <property type="entry name" value="S2P-M50_like_1"/>
    <property type="match status" value="1"/>
</dbReference>
<proteinExistence type="inferred from homology"/>
<dbReference type="Pfam" id="PF02163">
    <property type="entry name" value="Peptidase_M50"/>
    <property type="match status" value="1"/>
</dbReference>
<feature type="transmembrane region" description="Helical" evidence="13">
    <location>
        <begin position="137"/>
        <end position="158"/>
    </location>
</feature>
<evidence type="ECO:0000256" key="10">
    <source>
        <dbReference type="ARBA" id="ARBA00022989"/>
    </source>
</evidence>
<dbReference type="PANTHER" id="PTHR35864">
    <property type="entry name" value="ZINC METALLOPROTEASE MJ0611-RELATED"/>
    <property type="match status" value="1"/>
</dbReference>
<evidence type="ECO:0000256" key="6">
    <source>
        <dbReference type="ARBA" id="ARBA00022692"/>
    </source>
</evidence>
<evidence type="ECO:0000256" key="5">
    <source>
        <dbReference type="ARBA" id="ARBA00022670"/>
    </source>
</evidence>
<dbReference type="GO" id="GO:0046872">
    <property type="term" value="F:metal ion binding"/>
    <property type="evidence" value="ECO:0007669"/>
    <property type="project" value="UniProtKB-KW"/>
</dbReference>
<evidence type="ECO:0000256" key="1">
    <source>
        <dbReference type="ARBA" id="ARBA00001947"/>
    </source>
</evidence>
<keyword evidence="12 13" id="KW-0472">Membrane</keyword>
<evidence type="ECO:0000259" key="14">
    <source>
        <dbReference type="Pfam" id="PF02163"/>
    </source>
</evidence>
<dbReference type="GO" id="GO:0006508">
    <property type="term" value="P:proteolysis"/>
    <property type="evidence" value="ECO:0007669"/>
    <property type="project" value="UniProtKB-KW"/>
</dbReference>
<evidence type="ECO:0000256" key="4">
    <source>
        <dbReference type="ARBA" id="ARBA00022475"/>
    </source>
</evidence>
<name>A0A381YUM2_9ZZZZ</name>
<dbReference type="EMBL" id="UINC01018992">
    <property type="protein sequence ID" value="SVA80177.1"/>
    <property type="molecule type" value="Genomic_DNA"/>
</dbReference>
<keyword evidence="5" id="KW-0645">Protease</keyword>
<comment type="cofactor">
    <cofactor evidence="1">
        <name>Zn(2+)</name>
        <dbReference type="ChEBI" id="CHEBI:29105"/>
    </cofactor>
</comment>
<evidence type="ECO:0000256" key="11">
    <source>
        <dbReference type="ARBA" id="ARBA00023049"/>
    </source>
</evidence>
<evidence type="ECO:0000256" key="2">
    <source>
        <dbReference type="ARBA" id="ARBA00004651"/>
    </source>
</evidence>
<keyword evidence="8" id="KW-0378">Hydrolase</keyword>
<evidence type="ECO:0000256" key="3">
    <source>
        <dbReference type="ARBA" id="ARBA00007931"/>
    </source>
</evidence>
<comment type="subcellular location">
    <subcellularLocation>
        <location evidence="2">Cell membrane</location>
        <topology evidence="2">Multi-pass membrane protein</topology>
    </subcellularLocation>
</comment>
<dbReference type="GO" id="GO:0005886">
    <property type="term" value="C:plasma membrane"/>
    <property type="evidence" value="ECO:0007669"/>
    <property type="project" value="UniProtKB-SubCell"/>
</dbReference>
<dbReference type="GO" id="GO:0008237">
    <property type="term" value="F:metallopeptidase activity"/>
    <property type="evidence" value="ECO:0007669"/>
    <property type="project" value="UniProtKB-KW"/>
</dbReference>
<keyword evidence="10 13" id="KW-1133">Transmembrane helix</keyword>
<sequence length="218" mass="23316">MVALSAPKPYPWALVDFNNINLLTGFLVLLFSLTVHESAHAWTADQLGDPTSRILGRISLNPLVHIDLVGTVVLPLVAILTGAPIIGWAKPVPVNTDRLRRGRRDFVLVAGAGPASNILMAVLASLALTVIGGANSVFYLVALQAVQLNLLLAVFNMVPVPPLDGGNVLGGLLPSALAESFDRLLRPYGFLILYALLLTGTLWDLIGPTYNTLLLWLL</sequence>
<gene>
    <name evidence="15" type="ORF">METZ01_LOCUS133031</name>
</gene>
<keyword evidence="11" id="KW-0482">Metalloprotease</keyword>
<evidence type="ECO:0000256" key="12">
    <source>
        <dbReference type="ARBA" id="ARBA00023136"/>
    </source>
</evidence>
<feature type="domain" description="Peptidase M50" evidence="14">
    <location>
        <begin position="145"/>
        <end position="193"/>
    </location>
</feature>
<evidence type="ECO:0000256" key="8">
    <source>
        <dbReference type="ARBA" id="ARBA00022801"/>
    </source>
</evidence>
<dbReference type="InterPro" id="IPR044537">
    <property type="entry name" value="Rip2-like"/>
</dbReference>
<protein>
    <recommendedName>
        <fullName evidence="14">Peptidase M50 domain-containing protein</fullName>
    </recommendedName>
</protein>
<evidence type="ECO:0000256" key="13">
    <source>
        <dbReference type="SAM" id="Phobius"/>
    </source>
</evidence>
<evidence type="ECO:0000256" key="7">
    <source>
        <dbReference type="ARBA" id="ARBA00022723"/>
    </source>
</evidence>
<reference evidence="15" key="1">
    <citation type="submission" date="2018-05" db="EMBL/GenBank/DDBJ databases">
        <authorList>
            <person name="Lanie J.A."/>
            <person name="Ng W.-L."/>
            <person name="Kazmierczak K.M."/>
            <person name="Andrzejewski T.M."/>
            <person name="Davidsen T.M."/>
            <person name="Wayne K.J."/>
            <person name="Tettelin H."/>
            <person name="Glass J.I."/>
            <person name="Rusch D."/>
            <person name="Podicherti R."/>
            <person name="Tsui H.-C.T."/>
            <person name="Winkler M.E."/>
        </authorList>
    </citation>
    <scope>NUCLEOTIDE SEQUENCE</scope>
</reference>
<keyword evidence="9" id="KW-0862">Zinc</keyword>
<keyword evidence="6 13" id="KW-0812">Transmembrane</keyword>
<evidence type="ECO:0000256" key="9">
    <source>
        <dbReference type="ARBA" id="ARBA00022833"/>
    </source>
</evidence>